<keyword evidence="5 8" id="KW-0378">Hydrolase</keyword>
<dbReference type="AlphaFoldDB" id="A0A371HVQ6"/>
<accession>A0A371HVQ6</accession>
<evidence type="ECO:0000256" key="4">
    <source>
        <dbReference type="ARBA" id="ARBA00022525"/>
    </source>
</evidence>
<feature type="non-terminal residue" evidence="10">
    <location>
        <position position="1"/>
    </location>
</feature>
<keyword evidence="9" id="KW-0732">Signal</keyword>
<evidence type="ECO:0000256" key="7">
    <source>
        <dbReference type="ARBA" id="ARBA00023316"/>
    </source>
</evidence>
<evidence type="ECO:0000256" key="5">
    <source>
        <dbReference type="ARBA" id="ARBA00022801"/>
    </source>
</evidence>
<dbReference type="GO" id="GO:0071555">
    <property type="term" value="P:cell wall organization"/>
    <property type="evidence" value="ECO:0007669"/>
    <property type="project" value="UniProtKB-KW"/>
</dbReference>
<sequence>MKRLFVVLLIFSFCSRVRPKAYSSFNVLSYGASGDGQTDDSKAFVKAWKDVCNATQETATLVIPKEKTFMLQPVSFMGPCKPSTVNIELRGRIIAPKRVEAWQWGDEDREAWVKFSFINGLVIDGGGLGQVDGQGAAWWQSHPSDSQRPTVCTIYKYIYIYMLNENMDHSPSYTSNYILYM</sequence>
<evidence type="ECO:0000256" key="6">
    <source>
        <dbReference type="ARBA" id="ARBA00023295"/>
    </source>
</evidence>
<comment type="subcellular location">
    <subcellularLocation>
        <location evidence="1">Secreted</location>
        <location evidence="1">Cell wall</location>
    </subcellularLocation>
</comment>
<gene>
    <name evidence="10" type="ORF">CR513_09088</name>
</gene>
<evidence type="ECO:0000313" key="10">
    <source>
        <dbReference type="EMBL" id="RDY06862.1"/>
    </source>
</evidence>
<evidence type="ECO:0000256" key="8">
    <source>
        <dbReference type="RuleBase" id="RU361169"/>
    </source>
</evidence>
<dbReference type="GO" id="GO:0005975">
    <property type="term" value="P:carbohydrate metabolic process"/>
    <property type="evidence" value="ECO:0007669"/>
    <property type="project" value="InterPro"/>
</dbReference>
<evidence type="ECO:0000256" key="1">
    <source>
        <dbReference type="ARBA" id="ARBA00004191"/>
    </source>
</evidence>
<dbReference type="InterPro" id="IPR012334">
    <property type="entry name" value="Pectin_lyas_fold"/>
</dbReference>
<dbReference type="InterPro" id="IPR000743">
    <property type="entry name" value="Glyco_hydro_28"/>
</dbReference>
<feature type="signal peptide" evidence="9">
    <location>
        <begin position="1"/>
        <end position="19"/>
    </location>
</feature>
<dbReference type="STRING" id="157652.A0A371HVQ6"/>
<evidence type="ECO:0000256" key="3">
    <source>
        <dbReference type="ARBA" id="ARBA00022512"/>
    </source>
</evidence>
<dbReference type="Pfam" id="PF00295">
    <property type="entry name" value="Glyco_hydro_28"/>
    <property type="match status" value="1"/>
</dbReference>
<name>A0A371HVQ6_MUCPR</name>
<feature type="chain" id="PRO_5017043657" evidence="9">
    <location>
        <begin position="20"/>
        <end position="181"/>
    </location>
</feature>
<evidence type="ECO:0000256" key="2">
    <source>
        <dbReference type="ARBA" id="ARBA00008834"/>
    </source>
</evidence>
<dbReference type="Gene3D" id="2.160.20.10">
    <property type="entry name" value="Single-stranded right-handed beta-helix, Pectin lyase-like"/>
    <property type="match status" value="1"/>
</dbReference>
<organism evidence="10 11">
    <name type="scientific">Mucuna pruriens</name>
    <name type="common">Velvet bean</name>
    <name type="synonym">Dolichos pruriens</name>
    <dbReference type="NCBI Taxonomy" id="157652"/>
    <lineage>
        <taxon>Eukaryota</taxon>
        <taxon>Viridiplantae</taxon>
        <taxon>Streptophyta</taxon>
        <taxon>Embryophyta</taxon>
        <taxon>Tracheophyta</taxon>
        <taxon>Spermatophyta</taxon>
        <taxon>Magnoliopsida</taxon>
        <taxon>eudicotyledons</taxon>
        <taxon>Gunneridae</taxon>
        <taxon>Pentapetalae</taxon>
        <taxon>rosids</taxon>
        <taxon>fabids</taxon>
        <taxon>Fabales</taxon>
        <taxon>Fabaceae</taxon>
        <taxon>Papilionoideae</taxon>
        <taxon>50 kb inversion clade</taxon>
        <taxon>NPAAA clade</taxon>
        <taxon>indigoferoid/millettioid clade</taxon>
        <taxon>Phaseoleae</taxon>
        <taxon>Mucuna</taxon>
    </lineage>
</organism>
<comment type="similarity">
    <text evidence="2 8">Belongs to the glycosyl hydrolase 28 family.</text>
</comment>
<keyword evidence="7" id="KW-0961">Cell wall biogenesis/degradation</keyword>
<dbReference type="InterPro" id="IPR011050">
    <property type="entry name" value="Pectin_lyase_fold/virulence"/>
</dbReference>
<keyword evidence="3" id="KW-0134">Cell wall</keyword>
<proteinExistence type="inferred from homology"/>
<keyword evidence="6 8" id="KW-0326">Glycosidase</keyword>
<dbReference type="PANTHER" id="PTHR31375">
    <property type="match status" value="1"/>
</dbReference>
<dbReference type="SUPFAM" id="SSF51126">
    <property type="entry name" value="Pectin lyase-like"/>
    <property type="match status" value="1"/>
</dbReference>
<comment type="caution">
    <text evidence="10">The sequence shown here is derived from an EMBL/GenBank/DDBJ whole genome shotgun (WGS) entry which is preliminary data.</text>
</comment>
<protein>
    <submittedName>
        <fullName evidence="10">Polygalacturonase</fullName>
    </submittedName>
</protein>
<dbReference type="GO" id="GO:0004650">
    <property type="term" value="F:polygalacturonase activity"/>
    <property type="evidence" value="ECO:0007669"/>
    <property type="project" value="InterPro"/>
</dbReference>
<evidence type="ECO:0000313" key="11">
    <source>
        <dbReference type="Proteomes" id="UP000257109"/>
    </source>
</evidence>
<dbReference type="EMBL" id="QJKJ01001597">
    <property type="protein sequence ID" value="RDY06862.1"/>
    <property type="molecule type" value="Genomic_DNA"/>
</dbReference>
<keyword evidence="4" id="KW-0964">Secreted</keyword>
<dbReference type="Proteomes" id="UP000257109">
    <property type="component" value="Unassembled WGS sequence"/>
</dbReference>
<keyword evidence="11" id="KW-1185">Reference proteome</keyword>
<evidence type="ECO:0000256" key="9">
    <source>
        <dbReference type="SAM" id="SignalP"/>
    </source>
</evidence>
<reference evidence="10" key="1">
    <citation type="submission" date="2018-05" db="EMBL/GenBank/DDBJ databases">
        <title>Draft genome of Mucuna pruriens seed.</title>
        <authorList>
            <person name="Nnadi N.E."/>
            <person name="Vos R."/>
            <person name="Hasami M.H."/>
            <person name="Devisetty U.K."/>
            <person name="Aguiy J.C."/>
        </authorList>
    </citation>
    <scope>NUCLEOTIDE SEQUENCE [LARGE SCALE GENOMIC DNA]</scope>
    <source>
        <strain evidence="10">JCA_2017</strain>
    </source>
</reference>
<dbReference type="OrthoDB" id="1431875at2759"/>